<organism evidence="3">
    <name type="scientific">Timema monikensis</name>
    <dbReference type="NCBI Taxonomy" id="170555"/>
    <lineage>
        <taxon>Eukaryota</taxon>
        <taxon>Metazoa</taxon>
        <taxon>Ecdysozoa</taxon>
        <taxon>Arthropoda</taxon>
        <taxon>Hexapoda</taxon>
        <taxon>Insecta</taxon>
        <taxon>Pterygota</taxon>
        <taxon>Neoptera</taxon>
        <taxon>Polyneoptera</taxon>
        <taxon>Phasmatodea</taxon>
        <taxon>Timematodea</taxon>
        <taxon>Timematoidea</taxon>
        <taxon>Timematidae</taxon>
        <taxon>Timema</taxon>
    </lineage>
</organism>
<dbReference type="InterPro" id="IPR029160">
    <property type="entry name" value="UQCC4"/>
</dbReference>
<feature type="region of interest" description="Disordered" evidence="1">
    <location>
        <begin position="107"/>
        <end position="126"/>
    </location>
</feature>
<keyword evidence="2" id="KW-1133">Transmembrane helix</keyword>
<dbReference type="Pfam" id="PF15013">
    <property type="entry name" value="CCSMST1"/>
    <property type="match status" value="1"/>
</dbReference>
<accession>A0A7R9E1G7</accession>
<evidence type="ECO:0000313" key="3">
    <source>
        <dbReference type="EMBL" id="CAD7425681.1"/>
    </source>
</evidence>
<reference evidence="3" key="1">
    <citation type="submission" date="2020-11" db="EMBL/GenBank/DDBJ databases">
        <authorList>
            <person name="Tran Van P."/>
        </authorList>
    </citation>
    <scope>NUCLEOTIDE SEQUENCE</scope>
</reference>
<evidence type="ECO:0000256" key="2">
    <source>
        <dbReference type="SAM" id="Phobius"/>
    </source>
</evidence>
<dbReference type="EMBL" id="OB793005">
    <property type="protein sequence ID" value="CAD7425681.1"/>
    <property type="molecule type" value="Genomic_DNA"/>
</dbReference>
<feature type="transmembrane region" description="Helical" evidence="2">
    <location>
        <begin position="183"/>
        <end position="203"/>
    </location>
</feature>
<gene>
    <name evidence="3" type="ORF">TMSB3V08_LOCUS2585</name>
</gene>
<name>A0A7R9E1G7_9NEOP</name>
<keyword evidence="2" id="KW-0812">Transmembrane</keyword>
<dbReference type="PANTHER" id="PTHR35268">
    <property type="entry name" value="PROTEIN CCSMST1"/>
    <property type="match status" value="1"/>
</dbReference>
<dbReference type="AlphaFoldDB" id="A0A7R9E1G7"/>
<keyword evidence="2" id="KW-0472">Membrane</keyword>
<dbReference type="PANTHER" id="PTHR35268:SF1">
    <property type="entry name" value="UBIQUINOL-CYTOCHROME-C REDUCTASE COMPLEX ASSEMBLY FACTOR 4"/>
    <property type="match status" value="1"/>
</dbReference>
<proteinExistence type="predicted"/>
<evidence type="ECO:0000256" key="1">
    <source>
        <dbReference type="SAM" id="MobiDB-lite"/>
    </source>
</evidence>
<protein>
    <submittedName>
        <fullName evidence="3">Uncharacterized protein</fullName>
    </submittedName>
</protein>
<sequence length="258" mass="29006">MFLHKRNEISLCEQVGRTGRSFSHLNVCWLKAIKPLLCVVEKAIKGDSMTQLTISCANELGTNRVLGLTIFVPLDHKPHGRELTASVADDQVAQVLWEHSLEAQRLETKERRKSGRQKSGASQIQIGGESRCVSPQKNLTAKCMSTNKSDPEPDMAPVKFTTSKAATWKAVETRGGGEDDWPWFQSYVISLSVGIFLIYFCILREENDVDQDLSKSLYERISGLEEKQLFLVLDYNKEHGLPTDEIKARLIELGQIVD</sequence>